<comment type="caution">
    <text evidence="2">The sequence shown here is derived from an EMBL/GenBank/DDBJ whole genome shotgun (WGS) entry which is preliminary data.</text>
</comment>
<evidence type="ECO:0000256" key="1">
    <source>
        <dbReference type="SAM" id="Phobius"/>
    </source>
</evidence>
<accession>A0ABN9S7C6</accession>
<keyword evidence="1" id="KW-0472">Membrane</keyword>
<dbReference type="EMBL" id="CAUYUJ010009779">
    <property type="protein sequence ID" value="CAK0827644.1"/>
    <property type="molecule type" value="Genomic_DNA"/>
</dbReference>
<organism evidence="2 3">
    <name type="scientific">Prorocentrum cordatum</name>
    <dbReference type="NCBI Taxonomy" id="2364126"/>
    <lineage>
        <taxon>Eukaryota</taxon>
        <taxon>Sar</taxon>
        <taxon>Alveolata</taxon>
        <taxon>Dinophyceae</taxon>
        <taxon>Prorocentrales</taxon>
        <taxon>Prorocentraceae</taxon>
        <taxon>Prorocentrum</taxon>
    </lineage>
</organism>
<proteinExistence type="predicted"/>
<sequence>MSAARGRGRCSPLPALQQVAEGAGSLARALGRPPRGYRRLLPGCLRVSFWSLLSVGACCALLRAASCPFRLLLPESAALARWTDWGTLASAAASFAVYAVQSLLPGLCGPLFLGALELRDRELAEALRGLPAQRSPSRQLLRASARMALAGAGAAVACALAGPAAASLIPPSGCS</sequence>
<keyword evidence="1" id="KW-1133">Transmembrane helix</keyword>
<feature type="transmembrane region" description="Helical" evidence="1">
    <location>
        <begin position="147"/>
        <end position="169"/>
    </location>
</feature>
<gene>
    <name evidence="2" type="ORF">PCOR1329_LOCUS27126</name>
</gene>
<evidence type="ECO:0000313" key="3">
    <source>
        <dbReference type="Proteomes" id="UP001189429"/>
    </source>
</evidence>
<keyword evidence="3" id="KW-1185">Reference proteome</keyword>
<dbReference type="Proteomes" id="UP001189429">
    <property type="component" value="Unassembled WGS sequence"/>
</dbReference>
<keyword evidence="1" id="KW-0812">Transmembrane</keyword>
<name>A0ABN9S7C6_9DINO</name>
<reference evidence="2" key="1">
    <citation type="submission" date="2023-10" db="EMBL/GenBank/DDBJ databases">
        <authorList>
            <person name="Chen Y."/>
            <person name="Shah S."/>
            <person name="Dougan E. K."/>
            <person name="Thang M."/>
            <person name="Chan C."/>
        </authorList>
    </citation>
    <scope>NUCLEOTIDE SEQUENCE [LARGE SCALE GENOMIC DNA]</scope>
</reference>
<protein>
    <submittedName>
        <fullName evidence="2">Uncharacterized protein</fullName>
    </submittedName>
</protein>
<evidence type="ECO:0000313" key="2">
    <source>
        <dbReference type="EMBL" id="CAK0827644.1"/>
    </source>
</evidence>